<keyword evidence="7" id="KW-1185">Reference proteome</keyword>
<evidence type="ECO:0000313" key="6">
    <source>
        <dbReference type="EMBL" id="QKJ32927.1"/>
    </source>
</evidence>
<dbReference type="InterPro" id="IPR037187">
    <property type="entry name" value="DnaK_N"/>
</dbReference>
<evidence type="ECO:0000313" key="7">
    <source>
        <dbReference type="Proteomes" id="UP000505355"/>
    </source>
</evidence>
<keyword evidence="3" id="KW-0862">Zinc</keyword>
<evidence type="ECO:0000256" key="2">
    <source>
        <dbReference type="ARBA" id="ARBA00022771"/>
    </source>
</evidence>
<keyword evidence="2" id="KW-0863">Zinc-finger</keyword>
<dbReference type="KEGG" id="mmab:HQ865_25295"/>
<keyword evidence="1" id="KW-0479">Metal-binding</keyword>
<dbReference type="EMBL" id="CP054139">
    <property type="protein sequence ID" value="QKJ32927.1"/>
    <property type="molecule type" value="Genomic_DNA"/>
</dbReference>
<evidence type="ECO:0000256" key="1">
    <source>
        <dbReference type="ARBA" id="ARBA00022723"/>
    </source>
</evidence>
<dbReference type="PROSITE" id="PS51128">
    <property type="entry name" value="ZF_DKSA_2"/>
    <property type="match status" value="1"/>
</dbReference>
<dbReference type="InterPro" id="IPR000962">
    <property type="entry name" value="Znf_DskA_TraR"/>
</dbReference>
<feature type="domain" description="Zinc finger DksA/TraR C4-type" evidence="5">
    <location>
        <begin position="96"/>
        <end position="124"/>
    </location>
</feature>
<dbReference type="Pfam" id="PF01258">
    <property type="entry name" value="zf-dskA_traR"/>
    <property type="match status" value="1"/>
</dbReference>
<dbReference type="AlphaFoldDB" id="A0A7D4Q7D8"/>
<dbReference type="GO" id="GO:0008270">
    <property type="term" value="F:zinc ion binding"/>
    <property type="evidence" value="ECO:0007669"/>
    <property type="project" value="UniProtKB-KW"/>
</dbReference>
<dbReference type="RefSeq" id="WP_173417572.1">
    <property type="nucleotide sequence ID" value="NZ_CP054139.1"/>
</dbReference>
<gene>
    <name evidence="6" type="ORF">HQ865_25295</name>
</gene>
<evidence type="ECO:0000256" key="3">
    <source>
        <dbReference type="ARBA" id="ARBA00022833"/>
    </source>
</evidence>
<name>A0A7D4Q7D8_9SPHI</name>
<accession>A0A7D4Q7D8</accession>
<dbReference type="PANTHER" id="PTHR33823:SF2">
    <property type="entry name" value="RNA POLYMERASE-BINDING TRANSCRIPTION FACTOR DKSA"/>
    <property type="match status" value="1"/>
</dbReference>
<reference evidence="6 7" key="1">
    <citation type="submission" date="2020-05" db="EMBL/GenBank/DDBJ databases">
        <title>Mucilaginibacter mali sp. nov.</title>
        <authorList>
            <person name="Kim H.S."/>
            <person name="Lee K.C."/>
            <person name="Suh M.K."/>
            <person name="Kim J.-S."/>
            <person name="Han K.-I."/>
            <person name="Eom M.K."/>
            <person name="Shin Y.K."/>
            <person name="Lee J.-S."/>
        </authorList>
    </citation>
    <scope>NUCLEOTIDE SEQUENCE [LARGE SCALE GENOMIC DNA]</scope>
    <source>
        <strain evidence="6 7">G2-14</strain>
    </source>
</reference>
<protein>
    <submittedName>
        <fullName evidence="6">TraR/DksA family transcriptional regulator</fullName>
    </submittedName>
</protein>
<dbReference type="SUPFAM" id="SSF109635">
    <property type="entry name" value="DnaK suppressor protein DksA, alpha-hairpin domain"/>
    <property type="match status" value="1"/>
</dbReference>
<dbReference type="Gene3D" id="1.20.120.910">
    <property type="entry name" value="DksA, coiled-coil domain"/>
    <property type="match status" value="1"/>
</dbReference>
<organism evidence="6 7">
    <name type="scientific">Mucilaginibacter mali</name>
    <dbReference type="NCBI Taxonomy" id="2740462"/>
    <lineage>
        <taxon>Bacteria</taxon>
        <taxon>Pseudomonadati</taxon>
        <taxon>Bacteroidota</taxon>
        <taxon>Sphingobacteriia</taxon>
        <taxon>Sphingobacteriales</taxon>
        <taxon>Sphingobacteriaceae</taxon>
        <taxon>Mucilaginibacter</taxon>
    </lineage>
</organism>
<dbReference type="PANTHER" id="PTHR33823">
    <property type="entry name" value="RNA POLYMERASE-BINDING TRANSCRIPTION FACTOR DKSA-RELATED"/>
    <property type="match status" value="1"/>
</dbReference>
<feature type="zinc finger region" description="dksA C4-type" evidence="4">
    <location>
        <begin position="100"/>
        <end position="124"/>
    </location>
</feature>
<dbReference type="Proteomes" id="UP000505355">
    <property type="component" value="Chromosome"/>
</dbReference>
<sequence>MENTTTKTAPTRYSDTELGEFKQLIQNKLEIARAEYKDLLDVLNGSASNDDNSGAYATLEDGAATLEKETIYQMAGRQQKFIEQLEAALVRIGNKTYGICRATGKLIQKERLMAVPHTTLSMEAKLRQN</sequence>
<evidence type="ECO:0000256" key="4">
    <source>
        <dbReference type="PROSITE-ProRule" id="PRU00510"/>
    </source>
</evidence>
<proteinExistence type="predicted"/>
<evidence type="ECO:0000259" key="5">
    <source>
        <dbReference type="Pfam" id="PF01258"/>
    </source>
</evidence>